<feature type="domain" description="DOD-type homing endonuclease" evidence="14">
    <location>
        <begin position="875"/>
        <end position="1014"/>
    </location>
</feature>
<gene>
    <name evidence="16" type="ORF">J4215_01735</name>
</gene>
<keyword evidence="8 12" id="KW-0560">Oxidoreductase</keyword>
<evidence type="ECO:0000259" key="15">
    <source>
        <dbReference type="PROSITE" id="PS51161"/>
    </source>
</evidence>
<feature type="region of interest" description="Disordered" evidence="13">
    <location>
        <begin position="1472"/>
        <end position="1497"/>
    </location>
</feature>
<evidence type="ECO:0000259" key="14">
    <source>
        <dbReference type="PROSITE" id="PS50819"/>
    </source>
</evidence>
<dbReference type="NCBIfam" id="TIGR01443">
    <property type="entry name" value="intein_Cterm"/>
    <property type="match status" value="2"/>
</dbReference>
<dbReference type="PRINTS" id="PR01183">
    <property type="entry name" value="RIBORDTASEM1"/>
</dbReference>
<dbReference type="Pfam" id="PF00317">
    <property type="entry name" value="Ribonuc_red_lgN"/>
    <property type="match status" value="1"/>
</dbReference>
<reference evidence="16" key="1">
    <citation type="submission" date="2021-03" db="EMBL/GenBank/DDBJ databases">
        <authorList>
            <person name="Jaffe A."/>
        </authorList>
    </citation>
    <scope>NUCLEOTIDE SEQUENCE</scope>
    <source>
        <strain evidence="16">RIFCSPLOWO2_01_FULL_AR10_48_17</strain>
    </source>
</reference>
<dbReference type="SUPFAM" id="SSF51294">
    <property type="entry name" value="Hedgehog/intein (Hint) domain"/>
    <property type="match status" value="2"/>
</dbReference>
<dbReference type="EC" id="1.17.4.1" evidence="2 12"/>
<sequence length="1533" mass="173107">MTIKFVKKRDGRVVAFNQDTITNAVWKAAKAVGGKDKSLAVELSRKVVHELEKKFPEKHVPTVEEVQDAVEKVLIEQGHARTAKAYIIYRQQHAEIRREKALVLDKQETDEVDKRFDLNALRVLKARYLRKDAAGKTIETPKELFTRVAVHVLIPELLYDPRVFDKEATQKTHPVEPFDNVENEYKLSIGKYQLNQYHLEALKRVYDKFSRQGKMKMPWGRFLEMLKNGEFDQHETSGDEFYSLMVYKKFMPNTPAIANFGAVLGMGSACFVMDVRDNIEGIMDTLKNATIVFKSGGGVGYNFSKLRPEGDFVSTTTGAASGPISFMGLFDKMTEVIKQGGIRRGANMGILNCLAGDTEISTIEGRKKIKELVGTQPHLYCLNDTNEVRIRQANRVIHSGQKKLVRITFDDDTRIDCTPDHRIMRSNGQYTHAQDLQPLDSVMAFHKKILNDRYFIGSTMSPLSPEHVIATETNSKVLIEQTGQTRLSNDLCVHHKDNNPLNNHPNNLQVLTISEHAKIHSDVLIENQKRIAISRKGKTIEQVYGSEKADAWKQKMSQARRNKKPWNAGSDTEVYKAHYKNGFKNQYEYANANHKVVKVEPLEGIHDIYDIIMDDYHNFVANGVFVHNSNHPDIEKFITAKEGNKQLTNFNISVLMMPDFWEYYNKNEPYPLINPRDGEVVRTVNPRMLFDMIVYQAWESAEPGVIFYDKVNEYNPFYEHLGPIVTTNPCVTGDTRVSTAKGLERIDQLAPGLITVDSRVNALSNKSGSKSLQLGTQQGTAIQVIKTGTKPVFRVETTSGFEIKATADHKILTPHGWKAVEQLTAGNEILIQSGAGKFNSDSALPFIVENTPVGKNGKKYRNNLPAKWSYDLGLVMGWMLGDGWLNDQANQVGLVFSKPDYEAKEQLKPIFEHYCNRSIKLTNRDQSAVQIRSNSKYVTEYFFKLGLTSVDKEKEVPSTIYTATEEAVRGFLKGLFSSDGTIAHQKESRNYVRLNSSSLTLLKGAQRLLLNLGIKSTIYDRSTEPKTFKYITAKNQTKQYQTSGENYELNISKENLPRFLDKIGFIQSRHTQTAAKIQQHEFYTEYFVEKIKTIEAAGIEDVYDLTEPTTHSFIGNGILLHNCGEVLLYPNESCNLGSVNVWTFFKEDEDGTQYFDWDDLKKTVQTASKFLDNVIDVNKFPLKAIEDMTDATRKIGLGVMGVADLFYELKLPYNSPEARDAAEKLMEFINYHSKAVSIDLAKTRGPMPYNDKSFYLEGRLAISGPETKEKLHFNWDDIREGYKKFGSRNGYNTVIAPTGSISMIAGCSSGIEPVYSLVFEKNVKVGSFYYVDPVFERIMKQEGLHDSKLMEDVSENGGSIQHIPYLTNEQKHVFVTAMDITPEDHIRMLAAFQRWCDSSISKTNNFPADATVEDMRASYLLAYQLGCKDVTVFRDSSIKAQVLNAPKKKTVDTSSLKLEASKAQTMQAISPSPAPITQTAKPAETKQVTGRSTSTVQQPKSKYEITNCPNCNSVTQIKEGCVNCPECGWGMCN</sequence>
<dbReference type="InterPro" id="IPR008926">
    <property type="entry name" value="RNR_R1-su_N"/>
</dbReference>
<dbReference type="EMBL" id="JAGVWC010000008">
    <property type="protein sequence ID" value="MBS3061284.1"/>
    <property type="molecule type" value="Genomic_DNA"/>
</dbReference>
<evidence type="ECO:0000256" key="6">
    <source>
        <dbReference type="ARBA" id="ARBA00022840"/>
    </source>
</evidence>
<comment type="catalytic activity">
    <reaction evidence="12">
        <text>a 2'-deoxyribonucleoside 5'-diphosphate + [thioredoxin]-disulfide + H2O = a ribonucleoside 5'-diphosphate + [thioredoxin]-dithiol</text>
        <dbReference type="Rhea" id="RHEA:23252"/>
        <dbReference type="Rhea" id="RHEA-COMP:10698"/>
        <dbReference type="Rhea" id="RHEA-COMP:10700"/>
        <dbReference type="ChEBI" id="CHEBI:15377"/>
        <dbReference type="ChEBI" id="CHEBI:29950"/>
        <dbReference type="ChEBI" id="CHEBI:50058"/>
        <dbReference type="ChEBI" id="CHEBI:57930"/>
        <dbReference type="ChEBI" id="CHEBI:73316"/>
        <dbReference type="EC" id="1.17.4.1"/>
    </reaction>
</comment>
<dbReference type="SMART" id="SM00305">
    <property type="entry name" value="HintC"/>
    <property type="match status" value="2"/>
</dbReference>
<keyword evidence="3" id="KW-0846">Cobalamin</keyword>
<proteinExistence type="inferred from homology"/>
<dbReference type="InterPro" id="IPR050862">
    <property type="entry name" value="RdRp_reductase_class-2"/>
</dbReference>
<keyword evidence="5" id="KW-0068">Autocatalytic cleavage</keyword>
<evidence type="ECO:0000313" key="17">
    <source>
        <dbReference type="Proteomes" id="UP000675968"/>
    </source>
</evidence>
<evidence type="ECO:0000256" key="5">
    <source>
        <dbReference type="ARBA" id="ARBA00022813"/>
    </source>
</evidence>
<evidence type="ECO:0000256" key="2">
    <source>
        <dbReference type="ARBA" id="ARBA00012274"/>
    </source>
</evidence>
<dbReference type="Gene3D" id="2.170.16.10">
    <property type="entry name" value="Hedgehog/Intein (Hint) domain"/>
    <property type="match status" value="3"/>
</dbReference>
<dbReference type="Gene3D" id="3.10.28.10">
    <property type="entry name" value="Homing endonucleases"/>
    <property type="match status" value="1"/>
</dbReference>
<dbReference type="InterPro" id="IPR036844">
    <property type="entry name" value="Hint_dom_sf"/>
</dbReference>
<dbReference type="InterPro" id="IPR006142">
    <property type="entry name" value="INTEIN"/>
</dbReference>
<dbReference type="InterPro" id="IPR044925">
    <property type="entry name" value="His-Me_finger_sf"/>
</dbReference>
<dbReference type="InterPro" id="IPR003586">
    <property type="entry name" value="Hint_dom_C"/>
</dbReference>
<dbReference type="GO" id="GO:0009263">
    <property type="term" value="P:deoxyribonucleotide biosynthetic process"/>
    <property type="evidence" value="ECO:0007669"/>
    <property type="project" value="UniProtKB-KW"/>
</dbReference>
<dbReference type="InterPro" id="IPR013509">
    <property type="entry name" value="RNR_lsu_N"/>
</dbReference>
<dbReference type="GO" id="GO:0016539">
    <property type="term" value="P:intein-mediated protein splicing"/>
    <property type="evidence" value="ECO:0007669"/>
    <property type="project" value="InterPro"/>
</dbReference>
<evidence type="ECO:0000256" key="8">
    <source>
        <dbReference type="ARBA" id="ARBA00023002"/>
    </source>
</evidence>
<dbReference type="Proteomes" id="UP000675968">
    <property type="component" value="Unassembled WGS sequence"/>
</dbReference>
<dbReference type="NCBIfam" id="TIGR01445">
    <property type="entry name" value="intein_Nterm"/>
    <property type="match status" value="2"/>
</dbReference>
<comment type="cofactor">
    <cofactor evidence="1">
        <name>adenosylcob(III)alamin</name>
        <dbReference type="ChEBI" id="CHEBI:18408"/>
    </cofactor>
</comment>
<dbReference type="Pfam" id="PF02867">
    <property type="entry name" value="Ribonuc_red_lgC"/>
    <property type="match status" value="2"/>
</dbReference>
<dbReference type="SUPFAM" id="SSF55608">
    <property type="entry name" value="Homing endonucleases"/>
    <property type="match status" value="1"/>
</dbReference>
<dbReference type="InterPro" id="IPR006141">
    <property type="entry name" value="Intein_N"/>
</dbReference>
<keyword evidence="9 12" id="KW-0215">Deoxyribonucleotide synthesis</keyword>
<dbReference type="SUPFAM" id="SSF54060">
    <property type="entry name" value="His-Me finger endonucleases"/>
    <property type="match status" value="1"/>
</dbReference>
<comment type="caution">
    <text evidence="16">The sequence shown here is derived from an EMBL/GenBank/DDBJ whole genome shotgun (WGS) entry which is preliminary data.</text>
</comment>
<dbReference type="PANTHER" id="PTHR43371">
    <property type="entry name" value="VITAMIN B12-DEPENDENT RIBONUCLEOTIDE REDUCTASE"/>
    <property type="match status" value="1"/>
</dbReference>
<keyword evidence="10" id="KW-0170">Cobalt</keyword>
<dbReference type="InterPro" id="IPR000788">
    <property type="entry name" value="RNR_lg_C"/>
</dbReference>
<evidence type="ECO:0000256" key="9">
    <source>
        <dbReference type="ARBA" id="ARBA00023116"/>
    </source>
</evidence>
<comment type="function">
    <text evidence="12">Provides the precursors necessary for DNA synthesis. Catalyzes the biosynthesis of deoxyribonucleotides from the corresponding ribonucleotides.</text>
</comment>
<keyword evidence="4 11" id="KW-0547">Nucleotide-binding</keyword>
<keyword evidence="6 11" id="KW-0067">ATP-binding</keyword>
<dbReference type="InterPro" id="IPR004860">
    <property type="entry name" value="LAGLIDADG_dom"/>
</dbReference>
<dbReference type="Pfam" id="PF14528">
    <property type="entry name" value="LAGLIDADG_3"/>
    <property type="match status" value="1"/>
</dbReference>
<dbReference type="GO" id="GO:0031419">
    <property type="term" value="F:cobalamin binding"/>
    <property type="evidence" value="ECO:0007669"/>
    <property type="project" value="UniProtKB-KW"/>
</dbReference>
<dbReference type="InterPro" id="IPR004042">
    <property type="entry name" value="Intein_endonuc_central"/>
</dbReference>
<comment type="similarity">
    <text evidence="12">Belongs to the ribonucleoside diphosphate reductase large chain family.</text>
</comment>
<evidence type="ECO:0000256" key="11">
    <source>
        <dbReference type="PROSITE-ProRule" id="PRU00492"/>
    </source>
</evidence>
<dbReference type="SUPFAM" id="SSF48168">
    <property type="entry name" value="R1 subunit of ribonucleotide reductase, N-terminal domain"/>
    <property type="match status" value="1"/>
</dbReference>
<feature type="domain" description="ATP-cone" evidence="15">
    <location>
        <begin position="4"/>
        <end position="97"/>
    </location>
</feature>
<dbReference type="Gene3D" id="3.20.70.20">
    <property type="match status" value="3"/>
</dbReference>
<keyword evidence="7" id="KW-0651">Protein splicing</keyword>
<dbReference type="Pfam" id="PF03477">
    <property type="entry name" value="ATP-cone"/>
    <property type="match status" value="1"/>
</dbReference>
<dbReference type="PROSITE" id="PS50817">
    <property type="entry name" value="INTEIN_N_TER"/>
    <property type="match status" value="2"/>
</dbReference>
<dbReference type="GO" id="GO:0005524">
    <property type="term" value="F:ATP binding"/>
    <property type="evidence" value="ECO:0007669"/>
    <property type="project" value="UniProtKB-UniRule"/>
</dbReference>
<dbReference type="GO" id="GO:0004519">
    <property type="term" value="F:endonuclease activity"/>
    <property type="evidence" value="ECO:0007669"/>
    <property type="project" value="InterPro"/>
</dbReference>
<dbReference type="PRINTS" id="PR00379">
    <property type="entry name" value="INTEIN"/>
</dbReference>
<dbReference type="PROSITE" id="PS51161">
    <property type="entry name" value="ATP_CONE"/>
    <property type="match status" value="1"/>
</dbReference>
<dbReference type="PROSITE" id="PS50819">
    <property type="entry name" value="INTEIN_ENDONUCLEASE"/>
    <property type="match status" value="1"/>
</dbReference>
<evidence type="ECO:0000256" key="13">
    <source>
        <dbReference type="SAM" id="MobiDB-lite"/>
    </source>
</evidence>
<evidence type="ECO:0000256" key="4">
    <source>
        <dbReference type="ARBA" id="ARBA00022741"/>
    </source>
</evidence>
<organism evidence="16 17">
    <name type="scientific">Candidatus Iainarchaeum sp</name>
    <dbReference type="NCBI Taxonomy" id="3101447"/>
    <lineage>
        <taxon>Archaea</taxon>
        <taxon>Candidatus Iainarchaeota</taxon>
        <taxon>Candidatus Iainarchaeia</taxon>
        <taxon>Candidatus Iainarchaeales</taxon>
        <taxon>Candidatus Iainarchaeaceae</taxon>
        <taxon>Candidatus Iainarchaeum</taxon>
    </lineage>
</organism>
<name>A0A8T4L464_9ARCH</name>
<dbReference type="PANTHER" id="PTHR43371:SF1">
    <property type="entry name" value="RIBONUCLEOSIDE-DIPHOSPHATE REDUCTASE"/>
    <property type="match status" value="1"/>
</dbReference>
<evidence type="ECO:0000256" key="10">
    <source>
        <dbReference type="ARBA" id="ARBA00023285"/>
    </source>
</evidence>
<evidence type="ECO:0000256" key="1">
    <source>
        <dbReference type="ARBA" id="ARBA00001922"/>
    </source>
</evidence>
<dbReference type="GO" id="GO:0004748">
    <property type="term" value="F:ribonucleoside-diphosphate reductase activity, thioredoxin disulfide as acceptor"/>
    <property type="evidence" value="ECO:0007669"/>
    <property type="project" value="UniProtKB-EC"/>
</dbReference>
<evidence type="ECO:0000313" key="16">
    <source>
        <dbReference type="EMBL" id="MBS3061284.1"/>
    </source>
</evidence>
<reference evidence="16" key="2">
    <citation type="submission" date="2021-05" db="EMBL/GenBank/DDBJ databases">
        <title>Protein family content uncovers lineage relationships and bacterial pathway maintenance mechanisms in DPANN archaea.</title>
        <authorList>
            <person name="Castelle C.J."/>
            <person name="Meheust R."/>
            <person name="Jaffe A.L."/>
            <person name="Seitz K."/>
            <person name="Gong X."/>
            <person name="Baker B.J."/>
            <person name="Banfield J.F."/>
        </authorList>
    </citation>
    <scope>NUCLEOTIDE SEQUENCE</scope>
    <source>
        <strain evidence="16">RIFCSPLOWO2_01_FULL_AR10_48_17</strain>
    </source>
</reference>
<dbReference type="CDD" id="cd00081">
    <property type="entry name" value="Hint"/>
    <property type="match status" value="4"/>
</dbReference>
<dbReference type="SUPFAM" id="SSF51998">
    <property type="entry name" value="PFL-like glycyl radical enzymes"/>
    <property type="match status" value="2"/>
</dbReference>
<dbReference type="InterPro" id="IPR005144">
    <property type="entry name" value="ATP-cone_dom"/>
</dbReference>
<dbReference type="InterPro" id="IPR003587">
    <property type="entry name" value="Hint_dom_N"/>
</dbReference>
<dbReference type="SMART" id="SM00306">
    <property type="entry name" value="HintN"/>
    <property type="match status" value="2"/>
</dbReference>
<evidence type="ECO:0000256" key="7">
    <source>
        <dbReference type="ARBA" id="ARBA00023000"/>
    </source>
</evidence>
<dbReference type="InterPro" id="IPR030934">
    <property type="entry name" value="Intein_C"/>
</dbReference>
<evidence type="ECO:0000256" key="12">
    <source>
        <dbReference type="RuleBase" id="RU003410"/>
    </source>
</evidence>
<dbReference type="PROSITE" id="PS50818">
    <property type="entry name" value="INTEIN_C_TER"/>
    <property type="match status" value="2"/>
</dbReference>
<dbReference type="InterPro" id="IPR027434">
    <property type="entry name" value="Homing_endonucl"/>
</dbReference>
<evidence type="ECO:0000256" key="3">
    <source>
        <dbReference type="ARBA" id="ARBA00022628"/>
    </source>
</evidence>
<protein>
    <recommendedName>
        <fullName evidence="2 12">Ribonucleoside-diphosphate reductase</fullName>
        <ecNumber evidence="2 12">1.17.4.1</ecNumber>
    </recommendedName>
</protein>
<accession>A0A8T4L464</accession>
<dbReference type="Pfam" id="PF14890">
    <property type="entry name" value="Intein_splicing"/>
    <property type="match status" value="1"/>
</dbReference>